<feature type="region of interest" description="Disordered" evidence="1">
    <location>
        <begin position="1"/>
        <end position="67"/>
    </location>
</feature>
<evidence type="ECO:0000313" key="5">
    <source>
        <dbReference type="Proteomes" id="UP000447873"/>
    </source>
</evidence>
<organism evidence="2 5">
    <name type="scientific">Venturia inaequalis</name>
    <name type="common">Apple scab fungus</name>
    <dbReference type="NCBI Taxonomy" id="5025"/>
    <lineage>
        <taxon>Eukaryota</taxon>
        <taxon>Fungi</taxon>
        <taxon>Dikarya</taxon>
        <taxon>Ascomycota</taxon>
        <taxon>Pezizomycotina</taxon>
        <taxon>Dothideomycetes</taxon>
        <taxon>Pleosporomycetidae</taxon>
        <taxon>Venturiales</taxon>
        <taxon>Venturiaceae</taxon>
        <taxon>Venturia</taxon>
    </lineage>
</organism>
<name>A0A8H3YPT3_VENIN</name>
<evidence type="ECO:0000313" key="2">
    <source>
        <dbReference type="EMBL" id="KAE9965201.1"/>
    </source>
</evidence>
<evidence type="ECO:0000313" key="3">
    <source>
        <dbReference type="EMBL" id="KAE9967162.1"/>
    </source>
</evidence>
<dbReference type="Proteomes" id="UP000447873">
    <property type="component" value="Unassembled WGS sequence"/>
</dbReference>
<dbReference type="Proteomes" id="UP000490939">
    <property type="component" value="Unassembled WGS sequence"/>
</dbReference>
<dbReference type="AlphaFoldDB" id="A0A8H3YPT3"/>
<evidence type="ECO:0000313" key="4">
    <source>
        <dbReference type="EMBL" id="KAE9993231.1"/>
    </source>
</evidence>
<reference evidence="2 5" key="1">
    <citation type="submission" date="2018-12" db="EMBL/GenBank/DDBJ databases">
        <title>Venturia inaequalis Genome Resource.</title>
        <authorList>
            <person name="Lichtner F.J."/>
        </authorList>
    </citation>
    <scope>NUCLEOTIDE SEQUENCE [LARGE SCALE GENOMIC DNA]</scope>
    <source>
        <strain evidence="2 5">120213</strain>
        <strain evidence="3">Bline_iso_100314</strain>
        <strain evidence="4 6">DMI_063113</strain>
    </source>
</reference>
<protein>
    <submittedName>
        <fullName evidence="2">Uncharacterized protein</fullName>
    </submittedName>
</protein>
<comment type="caution">
    <text evidence="2">The sequence shown here is derived from an EMBL/GenBank/DDBJ whole genome shotgun (WGS) entry which is preliminary data.</text>
</comment>
<dbReference type="Proteomes" id="UP000433883">
    <property type="component" value="Unassembled WGS sequence"/>
</dbReference>
<dbReference type="EMBL" id="WNWR01000034">
    <property type="protein sequence ID" value="KAE9993231.1"/>
    <property type="molecule type" value="Genomic_DNA"/>
</dbReference>
<feature type="compositionally biased region" description="Basic and acidic residues" evidence="1">
    <location>
        <begin position="17"/>
        <end position="27"/>
    </location>
</feature>
<proteinExistence type="predicted"/>
<dbReference type="EMBL" id="WNWQ01000484">
    <property type="protein sequence ID" value="KAE9967162.1"/>
    <property type="molecule type" value="Genomic_DNA"/>
</dbReference>
<evidence type="ECO:0000256" key="1">
    <source>
        <dbReference type="SAM" id="MobiDB-lite"/>
    </source>
</evidence>
<gene>
    <name evidence="3" type="ORF">BLS_006545</name>
    <name evidence="4" type="ORF">EG327_005838</name>
    <name evidence="2" type="ORF">EG328_009910</name>
</gene>
<evidence type="ECO:0000313" key="6">
    <source>
        <dbReference type="Proteomes" id="UP000490939"/>
    </source>
</evidence>
<accession>A0A8H3YPT3</accession>
<sequence length="167" mass="19163">MASKRKRTTSLENETPAAKKIDIKDIKNPTNQDPNKEPPSSDAPSPEPDQDPSTSSESESDYRDNDIEPKLHKLSECVFCHKVFDEAEGGDCVYHDPDSFLQIDTTSVAFNKLTQQEKDALEMLDEMLDHKKLTEEEKKFFVWGCCRYEMDDPGCIEDQHKTWEDIC</sequence>
<dbReference type="EMBL" id="WNWS01000615">
    <property type="protein sequence ID" value="KAE9965201.1"/>
    <property type="molecule type" value="Genomic_DNA"/>
</dbReference>
<keyword evidence="6" id="KW-1185">Reference proteome</keyword>